<evidence type="ECO:0000313" key="2">
    <source>
        <dbReference type="EMBL" id="EFR00524.1"/>
    </source>
</evidence>
<organism evidence="3">
    <name type="scientific">Arthroderma gypseum (strain ATCC MYA-4604 / CBS 118893)</name>
    <name type="common">Microsporum gypseum</name>
    <dbReference type="NCBI Taxonomy" id="535722"/>
    <lineage>
        <taxon>Eukaryota</taxon>
        <taxon>Fungi</taxon>
        <taxon>Dikarya</taxon>
        <taxon>Ascomycota</taxon>
        <taxon>Pezizomycotina</taxon>
        <taxon>Eurotiomycetes</taxon>
        <taxon>Eurotiomycetidae</taxon>
        <taxon>Onygenales</taxon>
        <taxon>Arthrodermataceae</taxon>
        <taxon>Nannizzia</taxon>
    </lineage>
</organism>
<gene>
    <name evidence="2" type="ORF">MGYG_03528</name>
</gene>
<dbReference type="InParanoid" id="E4USF7"/>
<name>E4USF7_ARTGP</name>
<dbReference type="Gene3D" id="2.60.20.10">
    <property type="entry name" value="Crystallins"/>
    <property type="match status" value="1"/>
</dbReference>
<proteinExistence type="predicted"/>
<evidence type="ECO:0000313" key="3">
    <source>
        <dbReference type="Proteomes" id="UP000002669"/>
    </source>
</evidence>
<keyword evidence="1" id="KW-0732">Signal</keyword>
<dbReference type="Proteomes" id="UP000002669">
    <property type="component" value="Unassembled WGS sequence"/>
</dbReference>
<accession>E4USF7</accession>
<feature type="chain" id="PRO_5003189101" evidence="1">
    <location>
        <begin position="21"/>
        <end position="133"/>
    </location>
</feature>
<dbReference type="GeneID" id="10028633"/>
<dbReference type="AlphaFoldDB" id="E4USF7"/>
<reference evidence="3" key="1">
    <citation type="journal article" date="2012" name="MBio">
        <title>Comparative genome analysis of Trichophyton rubrum and related dermatophytes reveals candidate genes involved in infection.</title>
        <authorList>
            <person name="Martinez D.A."/>
            <person name="Oliver B.G."/>
            <person name="Graeser Y."/>
            <person name="Goldberg J.M."/>
            <person name="Li W."/>
            <person name="Martinez-Rossi N.M."/>
            <person name="Monod M."/>
            <person name="Shelest E."/>
            <person name="Barton R.C."/>
            <person name="Birch E."/>
            <person name="Brakhage A.A."/>
            <person name="Chen Z."/>
            <person name="Gurr S.J."/>
            <person name="Heiman D."/>
            <person name="Heitman J."/>
            <person name="Kosti I."/>
            <person name="Rossi A."/>
            <person name="Saif S."/>
            <person name="Samalova M."/>
            <person name="Saunders C.W."/>
            <person name="Shea T."/>
            <person name="Summerbell R.C."/>
            <person name="Xu J."/>
            <person name="Young S."/>
            <person name="Zeng Q."/>
            <person name="Birren B.W."/>
            <person name="Cuomo C.A."/>
            <person name="White T.C."/>
        </authorList>
    </citation>
    <scope>NUCLEOTIDE SEQUENCE [LARGE SCALE GENOMIC DNA]</scope>
    <source>
        <strain evidence="3">ATCC MYA-4604 / CBS 118893</strain>
    </source>
</reference>
<dbReference type="eggNOG" id="ENOG502T6CM">
    <property type="taxonomic scope" value="Eukaryota"/>
</dbReference>
<sequence length="133" mass="14321">MFFSRFIALAMATSIALVSAGPTPTTDTCNVNAAIYSLTGFNGRRKELPIDSECNPLADPFVTSVGSVKLPRGALCQFYSDANCETSTSIVSSRSIPDAFKHDGRQTKSIKCLYIPDESEKPAEKEESESESG</sequence>
<dbReference type="VEuPathDB" id="FungiDB:MGYG_03528"/>
<dbReference type="HOGENOM" id="CLU_1929091_0_0_1"/>
<dbReference type="OMA" id="LCQFYSD"/>
<keyword evidence="3" id="KW-1185">Reference proteome</keyword>
<dbReference type="EMBL" id="DS989824">
    <property type="protein sequence ID" value="EFR00524.1"/>
    <property type="molecule type" value="Genomic_DNA"/>
</dbReference>
<evidence type="ECO:0000256" key="1">
    <source>
        <dbReference type="SAM" id="SignalP"/>
    </source>
</evidence>
<dbReference type="RefSeq" id="XP_003173354.1">
    <property type="nucleotide sequence ID" value="XM_003173306.1"/>
</dbReference>
<feature type="signal peptide" evidence="1">
    <location>
        <begin position="1"/>
        <end position="20"/>
    </location>
</feature>
<dbReference type="OrthoDB" id="4168104at2759"/>
<protein>
    <submittedName>
        <fullName evidence="2">Uncharacterized protein</fullName>
    </submittedName>
</protein>